<feature type="transmembrane region" description="Helical" evidence="1">
    <location>
        <begin position="72"/>
        <end position="92"/>
    </location>
</feature>
<dbReference type="STRING" id="218851.A0A2G5EL60"/>
<keyword evidence="1" id="KW-0472">Membrane</keyword>
<name>A0A2G5EL60_AQUCA</name>
<dbReference type="EMBL" id="KZ305024">
    <property type="protein sequence ID" value="PIA56483.1"/>
    <property type="molecule type" value="Genomic_DNA"/>
</dbReference>
<dbReference type="Gene3D" id="3.40.50.1820">
    <property type="entry name" value="alpha/beta hydrolase"/>
    <property type="match status" value="1"/>
</dbReference>
<keyword evidence="1" id="KW-0812">Transmembrane</keyword>
<dbReference type="AlphaFoldDB" id="A0A2G5EL60"/>
<reference evidence="3 4" key="1">
    <citation type="submission" date="2017-09" db="EMBL/GenBank/DDBJ databases">
        <title>WGS assembly of Aquilegia coerulea Goldsmith.</title>
        <authorList>
            <person name="Hodges S."/>
            <person name="Kramer E."/>
            <person name="Nordborg M."/>
            <person name="Tomkins J."/>
            <person name="Borevitz J."/>
            <person name="Derieg N."/>
            <person name="Yan J."/>
            <person name="Mihaltcheva S."/>
            <person name="Hayes R.D."/>
            <person name="Rokhsar D."/>
        </authorList>
    </citation>
    <scope>NUCLEOTIDE SEQUENCE [LARGE SCALE GENOMIC DNA]</scope>
    <source>
        <strain evidence="4">cv. Goldsmith</strain>
    </source>
</reference>
<proteinExistence type="predicted"/>
<evidence type="ECO:0000259" key="2">
    <source>
        <dbReference type="Pfam" id="PF01764"/>
    </source>
</evidence>
<dbReference type="InterPro" id="IPR002921">
    <property type="entry name" value="Fungal_lipase-type"/>
</dbReference>
<gene>
    <name evidence="3" type="ORF">AQUCO_00700663v1</name>
</gene>
<dbReference type="Pfam" id="PF01764">
    <property type="entry name" value="Lipase_3"/>
    <property type="match status" value="1"/>
</dbReference>
<dbReference type="PANTHER" id="PTHR46086">
    <property type="entry name" value="ALPHA/BETA-HYDROLASES SUPERFAMILY PROTEIN"/>
    <property type="match status" value="1"/>
</dbReference>
<organism evidence="3 4">
    <name type="scientific">Aquilegia coerulea</name>
    <name type="common">Rocky mountain columbine</name>
    <dbReference type="NCBI Taxonomy" id="218851"/>
    <lineage>
        <taxon>Eukaryota</taxon>
        <taxon>Viridiplantae</taxon>
        <taxon>Streptophyta</taxon>
        <taxon>Embryophyta</taxon>
        <taxon>Tracheophyta</taxon>
        <taxon>Spermatophyta</taxon>
        <taxon>Magnoliopsida</taxon>
        <taxon>Ranunculales</taxon>
        <taxon>Ranunculaceae</taxon>
        <taxon>Thalictroideae</taxon>
        <taxon>Aquilegia</taxon>
    </lineage>
</organism>
<dbReference type="GO" id="GO:0006629">
    <property type="term" value="P:lipid metabolic process"/>
    <property type="evidence" value="ECO:0007669"/>
    <property type="project" value="InterPro"/>
</dbReference>
<dbReference type="InterPro" id="IPR044819">
    <property type="entry name" value="OBL-like"/>
</dbReference>
<dbReference type="InParanoid" id="A0A2G5EL60"/>
<feature type="transmembrane region" description="Helical" evidence="1">
    <location>
        <begin position="277"/>
        <end position="298"/>
    </location>
</feature>
<keyword evidence="1" id="KW-1133">Transmembrane helix</keyword>
<dbReference type="GO" id="GO:0004806">
    <property type="term" value="F:triacylglycerol lipase activity"/>
    <property type="evidence" value="ECO:0007669"/>
    <property type="project" value="InterPro"/>
</dbReference>
<evidence type="ECO:0000256" key="1">
    <source>
        <dbReference type="SAM" id="Phobius"/>
    </source>
</evidence>
<dbReference type="SUPFAM" id="SSF53474">
    <property type="entry name" value="alpha/beta-Hydrolases"/>
    <property type="match status" value="1"/>
</dbReference>
<feature type="domain" description="Fungal lipase-type" evidence="2">
    <location>
        <begin position="197"/>
        <end position="355"/>
    </location>
</feature>
<evidence type="ECO:0000313" key="4">
    <source>
        <dbReference type="Proteomes" id="UP000230069"/>
    </source>
</evidence>
<dbReference type="CDD" id="cd00519">
    <property type="entry name" value="Lipase_3"/>
    <property type="match status" value="1"/>
</dbReference>
<keyword evidence="4" id="KW-1185">Reference proteome</keyword>
<evidence type="ECO:0000313" key="3">
    <source>
        <dbReference type="EMBL" id="PIA56483.1"/>
    </source>
</evidence>
<dbReference type="FunCoup" id="A0A2G5EL60">
    <property type="interactions" value="48"/>
</dbReference>
<sequence length="471" mass="54432">MASEEFGDDFMVLKPHEGGSYDLFKLLFSRKTDENSFTECPTGTHINEFRRRRLIFVSVVVQKMLLSMTKPMAWIGVLFEMWLNCNLSVLLLNLTKGKLVMPDSTSVTFRSTIGNIDKRVELDKNIQYGDSRYYGALSIMASKISYENEAFIKNTVTNEWKMEFLGSYSFWNDFQEQDSTRAFMFRDKRADSELIMIAFRGTPPFDAEAWSTDIDMSWYEVPNVGRVHGGFMKALGLQKVQGWPKGIEQGENKRQVAYYMLREKLREMLKMNENAKFIVTGHSLGGALAVLFPFVLAYHEESWMLDKLEGVYTFGQPRVGDERFGEYMKQQFSVHTVQYVRSVYSNDMVPRLPYDDSVQLFKHFGSCLYYNSLYEGEIVEEEPNKNYFSLFMVIPKILTALWELIRGFIIPYVKGPDYQEGWFLKMFRVIGLILPGLPAHSPHDYVNSTRLGSSILSVELQNSTNPNPKVD</sequence>
<dbReference type="OrthoDB" id="438440at2759"/>
<accession>A0A2G5EL60</accession>
<dbReference type="InterPro" id="IPR029058">
    <property type="entry name" value="AB_hydrolase_fold"/>
</dbReference>
<protein>
    <recommendedName>
        <fullName evidence="2">Fungal lipase-type domain-containing protein</fullName>
    </recommendedName>
</protein>
<dbReference type="Proteomes" id="UP000230069">
    <property type="component" value="Unassembled WGS sequence"/>
</dbReference>
<dbReference type="PANTHER" id="PTHR46086:SF4">
    <property type="entry name" value="ALPHA_BETA-HYDROLASES SUPERFAMILY PROTEIN"/>
    <property type="match status" value="1"/>
</dbReference>